<dbReference type="Pfam" id="PF04055">
    <property type="entry name" value="Radical_SAM"/>
    <property type="match status" value="1"/>
</dbReference>
<evidence type="ECO:0000256" key="17">
    <source>
        <dbReference type="ARBA" id="ARBA00023004"/>
    </source>
</evidence>
<dbReference type="Gene3D" id="3.40.50.150">
    <property type="entry name" value="Vaccinia Virus protein VP39"/>
    <property type="match status" value="1"/>
</dbReference>
<feature type="binding site" evidence="22">
    <location>
        <position position="506"/>
    </location>
    <ligand>
        <name>S-adenosyl-L-methionine</name>
        <dbReference type="ChEBI" id="CHEBI:59789"/>
    </ligand>
</feature>
<evidence type="ECO:0000256" key="12">
    <source>
        <dbReference type="ARBA" id="ARBA00022679"/>
    </source>
</evidence>
<dbReference type="GO" id="GO:0006355">
    <property type="term" value="P:regulation of DNA-templated transcription"/>
    <property type="evidence" value="ECO:0007669"/>
    <property type="project" value="InterPro"/>
</dbReference>
<dbReference type="CDD" id="cd02440">
    <property type="entry name" value="AdoMet_MTases"/>
    <property type="match status" value="1"/>
</dbReference>
<evidence type="ECO:0000256" key="16">
    <source>
        <dbReference type="ARBA" id="ARBA00022917"/>
    </source>
</evidence>
<comment type="catalytic activity">
    <reaction evidence="21">
        <text>cytidine(967) in 16S rRNA + S-adenosyl-L-methionine = 5-methylcytidine(967) in 16S rRNA + S-adenosyl-L-homocysteine + H(+)</text>
        <dbReference type="Rhea" id="RHEA:42748"/>
        <dbReference type="Rhea" id="RHEA-COMP:10219"/>
        <dbReference type="Rhea" id="RHEA-COMP:10220"/>
        <dbReference type="ChEBI" id="CHEBI:15378"/>
        <dbReference type="ChEBI" id="CHEBI:57856"/>
        <dbReference type="ChEBI" id="CHEBI:59789"/>
        <dbReference type="ChEBI" id="CHEBI:74483"/>
        <dbReference type="ChEBI" id="CHEBI:82748"/>
        <dbReference type="EC" id="2.1.1.176"/>
    </reaction>
</comment>
<reference evidence="25" key="1">
    <citation type="journal article" date="2015" name="Genom Data">
        <title>Draft genome sequences of Phytophthora kernoviae and Phytophthora ramorum lineage EU2 from Scotland.</title>
        <authorList>
            <person name="Sambles C."/>
            <person name="Schlenzig A."/>
            <person name="O'Neill P."/>
            <person name="Grant M."/>
            <person name="Studholme D.J."/>
        </authorList>
    </citation>
    <scope>NUCLEOTIDE SEQUENCE</scope>
    <source>
        <strain evidence="25">00238/432</strain>
    </source>
</reference>
<evidence type="ECO:0000256" key="3">
    <source>
        <dbReference type="ARBA" id="ARBA00004496"/>
    </source>
</evidence>
<gene>
    <name evidence="25" type="ORF">G195_001338</name>
</gene>
<dbReference type="SFLD" id="SFLDG01062">
    <property type="entry name" value="methyltransferase_(Class_A)"/>
    <property type="match status" value="1"/>
</dbReference>
<evidence type="ECO:0000259" key="24">
    <source>
        <dbReference type="PROSITE" id="PS51918"/>
    </source>
</evidence>
<keyword evidence="8" id="KW-0004">4Fe-4S</keyword>
<dbReference type="Gene3D" id="3.30.70.1170">
    <property type="entry name" value="Sun protein, domain 3"/>
    <property type="match status" value="1"/>
</dbReference>
<dbReference type="InterPro" id="IPR001555">
    <property type="entry name" value="GART_AS"/>
</dbReference>
<dbReference type="InterPro" id="IPR013785">
    <property type="entry name" value="Aldolase_TIM"/>
</dbReference>
<evidence type="ECO:0000256" key="2">
    <source>
        <dbReference type="ARBA" id="ARBA00002724"/>
    </source>
</evidence>
<evidence type="ECO:0000256" key="7">
    <source>
        <dbReference type="ARBA" id="ARBA00014185"/>
    </source>
</evidence>
<dbReference type="InterPro" id="IPR036477">
    <property type="entry name" value="Formyl_transf_N_sf"/>
</dbReference>
<dbReference type="PROSITE" id="PS51918">
    <property type="entry name" value="RADICAL_SAM"/>
    <property type="match status" value="1"/>
</dbReference>
<evidence type="ECO:0000256" key="20">
    <source>
        <dbReference type="ARBA" id="ARBA00031088"/>
    </source>
</evidence>
<dbReference type="NCBIfam" id="NF011494">
    <property type="entry name" value="PRK14902.1"/>
    <property type="match status" value="1"/>
</dbReference>
<evidence type="ECO:0000256" key="13">
    <source>
        <dbReference type="ARBA" id="ARBA00022691"/>
    </source>
</evidence>
<dbReference type="InterPro" id="IPR011034">
    <property type="entry name" value="Formyl_transferase-like_C_sf"/>
</dbReference>
<organism evidence="25 26">
    <name type="scientific">Phytophthora kernoviae 00238/432</name>
    <dbReference type="NCBI Taxonomy" id="1284355"/>
    <lineage>
        <taxon>Eukaryota</taxon>
        <taxon>Sar</taxon>
        <taxon>Stramenopiles</taxon>
        <taxon>Oomycota</taxon>
        <taxon>Peronosporomycetes</taxon>
        <taxon>Peronosporales</taxon>
        <taxon>Peronosporaceae</taxon>
        <taxon>Phytophthora</taxon>
    </lineage>
</organism>
<evidence type="ECO:0000256" key="8">
    <source>
        <dbReference type="ARBA" id="ARBA00022485"/>
    </source>
</evidence>
<feature type="domain" description="Radical SAM core" evidence="24">
    <location>
        <begin position="708"/>
        <end position="941"/>
    </location>
</feature>
<dbReference type="Pfam" id="PF01189">
    <property type="entry name" value="Methyltr_RsmB-F"/>
    <property type="match status" value="1"/>
</dbReference>
<dbReference type="CDD" id="cd08646">
    <property type="entry name" value="FMT_core_Met-tRNA-FMT_N"/>
    <property type="match status" value="1"/>
</dbReference>
<dbReference type="SUPFAM" id="SSF53335">
    <property type="entry name" value="S-adenosyl-L-methionine-dependent methyltransferases"/>
    <property type="match status" value="1"/>
</dbReference>
<dbReference type="InterPro" id="IPR044135">
    <property type="entry name" value="Met-tRNA-FMT_C"/>
</dbReference>
<evidence type="ECO:0000256" key="5">
    <source>
        <dbReference type="ARBA" id="ARBA00012140"/>
    </source>
</evidence>
<dbReference type="FunFam" id="3.40.50.150:FF:000257">
    <property type="entry name" value="16S rRNA methyltransferase"/>
    <property type="match status" value="1"/>
</dbReference>
<dbReference type="InterPro" id="IPR029063">
    <property type="entry name" value="SAM-dependent_MTases_sf"/>
</dbReference>
<dbReference type="InterPro" id="IPR040072">
    <property type="entry name" value="Methyltransferase_A"/>
</dbReference>
<dbReference type="InterPro" id="IPR054728">
    <property type="entry name" value="RsmB-like_ferredoxin"/>
</dbReference>
<dbReference type="GO" id="GO:0004479">
    <property type="term" value="F:methionyl-tRNA formyltransferase activity"/>
    <property type="evidence" value="ECO:0007669"/>
    <property type="project" value="UniProtKB-EC"/>
</dbReference>
<dbReference type="HAMAP" id="MF_01849">
    <property type="entry name" value="RNA_methyltr_RlmN"/>
    <property type="match status" value="1"/>
</dbReference>
<dbReference type="PANTHER" id="PTHR30544:SF5">
    <property type="entry name" value="RADICAL SAM CORE DOMAIN-CONTAINING PROTEIN"/>
    <property type="match status" value="1"/>
</dbReference>
<dbReference type="NCBIfam" id="TIGR00460">
    <property type="entry name" value="fmt"/>
    <property type="match status" value="1"/>
</dbReference>
<evidence type="ECO:0000256" key="6">
    <source>
        <dbReference type="ARBA" id="ARBA00012261"/>
    </source>
</evidence>
<dbReference type="SUPFAM" id="SSF53328">
    <property type="entry name" value="Formyltransferase"/>
    <property type="match status" value="1"/>
</dbReference>
<dbReference type="InterPro" id="IPR049560">
    <property type="entry name" value="MeTrfase_RsmB-F_NOP2_cat"/>
</dbReference>
<evidence type="ECO:0000256" key="10">
    <source>
        <dbReference type="ARBA" id="ARBA00022552"/>
    </source>
</evidence>
<dbReference type="InterPro" id="IPR006027">
    <property type="entry name" value="NusB_RsmB_TIM44"/>
</dbReference>
<proteinExistence type="inferred from homology"/>
<comment type="similarity">
    <text evidence="4 22">Belongs to the class I-like SAM-binding methyltransferase superfamily. RsmB/NOP family.</text>
</comment>
<dbReference type="InterPro" id="IPR035926">
    <property type="entry name" value="NusB-like_sf"/>
</dbReference>
<dbReference type="Gene3D" id="3.20.20.70">
    <property type="entry name" value="Aldolase class I"/>
    <property type="match status" value="1"/>
</dbReference>
<dbReference type="InterPro" id="IPR002376">
    <property type="entry name" value="Formyl_transf_N"/>
</dbReference>
<dbReference type="Pfam" id="PF00551">
    <property type="entry name" value="Formyl_trans_N"/>
    <property type="match status" value="1"/>
</dbReference>
<keyword evidence="12 22" id="KW-0808">Transferase</keyword>
<dbReference type="Proteomes" id="UP000702964">
    <property type="component" value="Unassembled WGS sequence"/>
</dbReference>
<dbReference type="SUPFAM" id="SSF50486">
    <property type="entry name" value="FMT C-terminal domain-like"/>
    <property type="match status" value="1"/>
</dbReference>
<dbReference type="GO" id="GO:0030488">
    <property type="term" value="P:tRNA methylation"/>
    <property type="evidence" value="ECO:0007669"/>
    <property type="project" value="InterPro"/>
</dbReference>
<protein>
    <recommendedName>
        <fullName evidence="7">Methionyl-tRNA formyltransferase, mitochondrial</fullName>
        <ecNumber evidence="5">2.1.1.176</ecNumber>
        <ecNumber evidence="6">2.1.2.9</ecNumber>
    </recommendedName>
    <alternativeName>
        <fullName evidence="19">16S rRNA m5C967 methyltransferase</fullName>
    </alternativeName>
    <alternativeName>
        <fullName evidence="20">rRNA (cytosine-C(5)-)-methyltransferase RsmB</fullName>
    </alternativeName>
</protein>
<dbReference type="Pfam" id="PF01029">
    <property type="entry name" value="NusB"/>
    <property type="match status" value="1"/>
</dbReference>
<evidence type="ECO:0000256" key="11">
    <source>
        <dbReference type="ARBA" id="ARBA00022603"/>
    </source>
</evidence>
<keyword evidence="16" id="KW-0648">Protein biosynthesis</keyword>
<reference evidence="25" key="2">
    <citation type="submission" date="2020-02" db="EMBL/GenBank/DDBJ databases">
        <authorList>
            <person name="Studholme D.J."/>
        </authorList>
    </citation>
    <scope>NUCLEOTIDE SEQUENCE</scope>
    <source>
        <strain evidence="25">00238/432</strain>
    </source>
</reference>
<evidence type="ECO:0000256" key="15">
    <source>
        <dbReference type="ARBA" id="ARBA00022884"/>
    </source>
</evidence>
<dbReference type="InterPro" id="IPR004573">
    <property type="entry name" value="rRNA_ssu_MeTfrase_B"/>
</dbReference>
<evidence type="ECO:0000256" key="9">
    <source>
        <dbReference type="ARBA" id="ARBA00022490"/>
    </source>
</evidence>
<dbReference type="GO" id="GO:0008649">
    <property type="term" value="F:rRNA methyltransferase activity"/>
    <property type="evidence" value="ECO:0007669"/>
    <property type="project" value="InterPro"/>
</dbReference>
<evidence type="ECO:0000313" key="25">
    <source>
        <dbReference type="EMBL" id="KAF4325215.1"/>
    </source>
</evidence>
<dbReference type="GO" id="GO:0051539">
    <property type="term" value="F:4 iron, 4 sulfur cluster binding"/>
    <property type="evidence" value="ECO:0007669"/>
    <property type="project" value="UniProtKB-KW"/>
</dbReference>
<dbReference type="Gene3D" id="3.40.50.12230">
    <property type="match status" value="1"/>
</dbReference>
<dbReference type="InterPro" id="IPR058240">
    <property type="entry name" value="rSAM_sf"/>
</dbReference>
<dbReference type="EC" id="2.1.1.176" evidence="5"/>
<keyword evidence="10" id="KW-0698">rRNA processing</keyword>
<dbReference type="InterPro" id="IPR041711">
    <property type="entry name" value="Met-tRNA-FMT_N"/>
</dbReference>
<evidence type="ECO:0000256" key="18">
    <source>
        <dbReference type="ARBA" id="ARBA00023014"/>
    </source>
</evidence>
<dbReference type="SUPFAM" id="SSF102114">
    <property type="entry name" value="Radical SAM enzymes"/>
    <property type="match status" value="1"/>
</dbReference>
<dbReference type="EC" id="2.1.2.9" evidence="6"/>
<evidence type="ECO:0000256" key="4">
    <source>
        <dbReference type="ARBA" id="ARBA00007494"/>
    </source>
</evidence>
<comment type="subcellular location">
    <subcellularLocation>
        <location evidence="3">Cytoplasm</location>
    </subcellularLocation>
</comment>
<dbReference type="NCBIfam" id="TIGR00563">
    <property type="entry name" value="rsmB"/>
    <property type="match status" value="1"/>
</dbReference>
<comment type="function">
    <text evidence="2">Specifically methylates the cytosine at position 967 (m5C967) of 16S rRNA.</text>
</comment>
<dbReference type="SUPFAM" id="SSF48013">
    <property type="entry name" value="NusB-like"/>
    <property type="match status" value="1"/>
</dbReference>
<keyword evidence="15 22" id="KW-0694">RNA-binding</keyword>
<evidence type="ECO:0000256" key="1">
    <source>
        <dbReference type="ARBA" id="ARBA00001966"/>
    </source>
</evidence>
<feature type="domain" description="SAM-dependent MTase RsmB/NOP-type" evidence="23">
    <location>
        <begin position="392"/>
        <end position="670"/>
    </location>
</feature>
<dbReference type="EMBL" id="AOFI03000007">
    <property type="protein sequence ID" value="KAF4325215.1"/>
    <property type="molecule type" value="Genomic_DNA"/>
</dbReference>
<feature type="binding site" evidence="22">
    <location>
        <begin position="482"/>
        <end position="488"/>
    </location>
    <ligand>
        <name>S-adenosyl-L-methionine</name>
        <dbReference type="ChEBI" id="CHEBI:59789"/>
    </ligand>
</feature>
<dbReference type="SFLD" id="SFLDF00275">
    <property type="entry name" value="adenosine_C2_methyltransferase"/>
    <property type="match status" value="1"/>
</dbReference>
<dbReference type="AlphaFoldDB" id="A0A8J4SU67"/>
<evidence type="ECO:0000256" key="14">
    <source>
        <dbReference type="ARBA" id="ARBA00022723"/>
    </source>
</evidence>
<dbReference type="SFLD" id="SFLDS00029">
    <property type="entry name" value="Radical_SAM"/>
    <property type="match status" value="1"/>
</dbReference>
<feature type="binding site" evidence="22">
    <location>
        <position position="552"/>
    </location>
    <ligand>
        <name>S-adenosyl-L-methionine</name>
        <dbReference type="ChEBI" id="CHEBI:59789"/>
    </ligand>
</feature>
<dbReference type="InterPro" id="IPR018314">
    <property type="entry name" value="RsmB/NOL1/NOP2-like_CS"/>
</dbReference>
<name>A0A8J4SU67_9STRA</name>
<dbReference type="InterPro" id="IPR001678">
    <property type="entry name" value="MeTrfase_RsmB-F_NOP2_dom"/>
</dbReference>
<dbReference type="InterPro" id="IPR004383">
    <property type="entry name" value="rRNA_lsu_MTrfase_RlmN/Cfr"/>
</dbReference>
<dbReference type="Pfam" id="PF22458">
    <property type="entry name" value="RsmF-B_ferredox"/>
    <property type="match status" value="1"/>
</dbReference>
<dbReference type="PROSITE" id="PS01153">
    <property type="entry name" value="NOL1_NOP2_SUN"/>
    <property type="match status" value="1"/>
</dbReference>
<dbReference type="GO" id="GO:0003723">
    <property type="term" value="F:RNA binding"/>
    <property type="evidence" value="ECO:0007669"/>
    <property type="project" value="UniProtKB-UniRule"/>
</dbReference>
<dbReference type="HAMAP" id="MF_00182">
    <property type="entry name" value="Formyl_trans"/>
    <property type="match status" value="1"/>
</dbReference>
<evidence type="ECO:0000256" key="22">
    <source>
        <dbReference type="PROSITE-ProRule" id="PRU01023"/>
    </source>
</evidence>
<feature type="binding site" evidence="22">
    <location>
        <position position="533"/>
    </location>
    <ligand>
        <name>S-adenosyl-L-methionine</name>
        <dbReference type="ChEBI" id="CHEBI:59789"/>
    </ligand>
</feature>
<evidence type="ECO:0000256" key="21">
    <source>
        <dbReference type="ARBA" id="ARBA00047283"/>
    </source>
</evidence>
<accession>A0A8J4SU67</accession>
<dbReference type="PRINTS" id="PR02008">
    <property type="entry name" value="RCMTFAMILY"/>
</dbReference>
<dbReference type="PROSITE" id="PS00373">
    <property type="entry name" value="GART"/>
    <property type="match status" value="1"/>
</dbReference>
<dbReference type="FunFam" id="3.20.20.70:FF:000014">
    <property type="entry name" value="Probable dual-specificity RNA methyltransferase RlmN"/>
    <property type="match status" value="1"/>
</dbReference>
<dbReference type="GO" id="GO:0070475">
    <property type="term" value="P:rRNA base methylation"/>
    <property type="evidence" value="ECO:0007669"/>
    <property type="project" value="InterPro"/>
</dbReference>
<evidence type="ECO:0000259" key="23">
    <source>
        <dbReference type="PROSITE" id="PS51686"/>
    </source>
</evidence>
<keyword evidence="14" id="KW-0479">Metal-binding</keyword>
<dbReference type="InterPro" id="IPR027492">
    <property type="entry name" value="RNA_MTrfase_RlmN"/>
</dbReference>
<dbReference type="GO" id="GO:0005737">
    <property type="term" value="C:cytoplasm"/>
    <property type="evidence" value="ECO:0007669"/>
    <property type="project" value="UniProtKB-SubCell"/>
</dbReference>
<keyword evidence="13 22" id="KW-0949">S-adenosyl-L-methionine</keyword>
<comment type="caution">
    <text evidence="25">The sequence shown here is derived from an EMBL/GenBank/DDBJ whole genome shotgun (WGS) entry which is preliminary data.</text>
</comment>
<dbReference type="PROSITE" id="PS51686">
    <property type="entry name" value="SAM_MT_RSMB_NOP"/>
    <property type="match status" value="1"/>
</dbReference>
<keyword evidence="9" id="KW-0963">Cytoplasm</keyword>
<dbReference type="InterPro" id="IPR007197">
    <property type="entry name" value="rSAM"/>
</dbReference>
<keyword evidence="18" id="KW-0411">Iron-sulfur</keyword>
<evidence type="ECO:0000313" key="26">
    <source>
        <dbReference type="Proteomes" id="UP000702964"/>
    </source>
</evidence>
<feature type="active site" description="Nucleophile" evidence="22">
    <location>
        <position position="605"/>
    </location>
</feature>
<dbReference type="PANTHER" id="PTHR30544">
    <property type="entry name" value="23S RRNA METHYLTRANSFERASE"/>
    <property type="match status" value="1"/>
</dbReference>
<comment type="cofactor">
    <cofactor evidence="1">
        <name>[4Fe-4S] cluster</name>
        <dbReference type="ChEBI" id="CHEBI:49883"/>
    </cofactor>
</comment>
<dbReference type="NCBIfam" id="TIGR00048">
    <property type="entry name" value="rRNA_mod_RlmN"/>
    <property type="match status" value="1"/>
</dbReference>
<dbReference type="InterPro" id="IPR023267">
    <property type="entry name" value="RCMT"/>
</dbReference>
<dbReference type="FunFam" id="3.30.70.1170:FF:000003">
    <property type="entry name" value="16S rRNA (Cytosine(967)-C(5))-methyltransferase RsmB"/>
    <property type="match status" value="1"/>
</dbReference>
<keyword evidence="17" id="KW-0408">Iron</keyword>
<dbReference type="InterPro" id="IPR005794">
    <property type="entry name" value="Fmt"/>
</dbReference>
<dbReference type="CDD" id="cd08704">
    <property type="entry name" value="Met_tRNA_FMT_C"/>
    <property type="match status" value="1"/>
</dbReference>
<evidence type="ECO:0000256" key="19">
    <source>
        <dbReference type="ARBA" id="ARBA00030399"/>
    </source>
</evidence>
<sequence length="975" mass="107472">MGTPEFAVPSLDMLIAEGYNVVGVVTQPDKPQGRKKVLTPTPVKAAAERHGLPVFQPVKLRAPEAVARLAEWKPDLIVTAAFGQILPKAVLDMPVRGCVNVHGSLLPKYRGGAPIQRSIINGESVTGVTLMFMAEGLDTGDMISRVEVAITDEDTSGSMFVKLSEAGSKLLQEEMPRLVAGETTAVPQDEAEASYARNLTRDDEKMDWNRTSRELFNQIRGLVPFSGAFTMWDEQVFKVWAAANPGQADLLTSSDAGQAEPGTVLQLGKNGIEVRTGDGSLWLTEVQPAGVSKLQPWVRSLLRISVYQMLYLDRIPEHAVVSEAVNLAKKLGHQGISGMVNGVLRNMIRNRDELRIPEHLPAAERISLEHSHPLWMVERWISQYGEEKAEAICRANNEPPAVSVRVNTTMTTREKMMQEMESTGAVVEPSRLSPDGILVRSGGNMALTSWYRDGLLSVQDESSMLVAEAVGPEEGETVLDCCAAPGGKTAHMAEKMQDRGRIVANDVHAHKRQLIMDQADRLGLSCIDAVTGDALDLDERYPEASFDRILLDAPCSGLGVIRRKPDVKWTKTAEDIQDISNLQRELLDRVAPLLKPGGILVYSTCTIEPAENEHRVADFLDRHSEYKAAEESAWSGLETAEWKVVNGGVQILPHEMTNLSKVLREKLTEQFEFVTLTEITKFESKDGTVKFLFGLHDDHAIETVIMKHNYGNSICVTTQVGCRIGCTFCASTLGGLKRNLTAGEIVAQVVQAQKILDERGERVSSIVIMGSGEPFENYEATMTFLRIMIHEKGLNIGQRHITVSTSGIVPNIYKFADEDTQINLAISIHAPNDALRSKLMPVNRRFPFDDVMESLRYYLAKTGRRITFEYALIGGVNDQPEHAAELAGVLKNMLCHVNLIPVNHVPERKYVRTSRSDIFNFQKILSEQGVNVTIRREQGHDIAAACGQLRAKHMELRRYGEPPGGRDVGAGSGDA</sequence>
<dbReference type="CDD" id="cd01335">
    <property type="entry name" value="Radical_SAM"/>
    <property type="match status" value="1"/>
</dbReference>
<dbReference type="GO" id="GO:0046872">
    <property type="term" value="F:metal ion binding"/>
    <property type="evidence" value="ECO:0007669"/>
    <property type="project" value="UniProtKB-KW"/>
</dbReference>
<keyword evidence="11 22" id="KW-0489">Methyltransferase</keyword>